<evidence type="ECO:0000259" key="1">
    <source>
        <dbReference type="Pfam" id="PF07714"/>
    </source>
</evidence>
<accession>A0AAU9XYR9</accession>
<dbReference type="PANTHER" id="PTHR24416">
    <property type="entry name" value="TYROSINE-PROTEIN KINASE RECEPTOR"/>
    <property type="match status" value="1"/>
</dbReference>
<dbReference type="GO" id="GO:0004714">
    <property type="term" value="F:transmembrane receptor protein tyrosine kinase activity"/>
    <property type="evidence" value="ECO:0007669"/>
    <property type="project" value="TreeGrafter"/>
</dbReference>
<organism evidence="2 3">
    <name type="scientific">Pocillopora meandrina</name>
    <dbReference type="NCBI Taxonomy" id="46732"/>
    <lineage>
        <taxon>Eukaryota</taxon>
        <taxon>Metazoa</taxon>
        <taxon>Cnidaria</taxon>
        <taxon>Anthozoa</taxon>
        <taxon>Hexacorallia</taxon>
        <taxon>Scleractinia</taxon>
        <taxon>Astrocoeniina</taxon>
        <taxon>Pocilloporidae</taxon>
        <taxon>Pocillopora</taxon>
    </lineage>
</organism>
<name>A0AAU9XYR9_9CNID</name>
<protein>
    <recommendedName>
        <fullName evidence="1">Serine-threonine/tyrosine-protein kinase catalytic domain-containing protein</fullName>
    </recommendedName>
</protein>
<dbReference type="InterPro" id="IPR001245">
    <property type="entry name" value="Ser-Thr/Tyr_kinase_cat_dom"/>
</dbReference>
<comment type="caution">
    <text evidence="2">The sequence shown here is derived from an EMBL/GenBank/DDBJ whole genome shotgun (WGS) entry which is preliminary data.</text>
</comment>
<evidence type="ECO:0000313" key="3">
    <source>
        <dbReference type="Proteomes" id="UP001159428"/>
    </source>
</evidence>
<dbReference type="GO" id="GO:0007169">
    <property type="term" value="P:cell surface receptor protein tyrosine kinase signaling pathway"/>
    <property type="evidence" value="ECO:0007669"/>
    <property type="project" value="TreeGrafter"/>
</dbReference>
<dbReference type="AlphaFoldDB" id="A0AAU9XYR9"/>
<dbReference type="Proteomes" id="UP001159428">
    <property type="component" value="Unassembled WGS sequence"/>
</dbReference>
<dbReference type="PANTHER" id="PTHR24416:SF611">
    <property type="entry name" value="TYROSINE-PROTEIN KINASE TRANSMEMBRANE RECEPTOR ROR"/>
    <property type="match status" value="1"/>
</dbReference>
<keyword evidence="3" id="KW-1185">Reference proteome</keyword>
<dbReference type="Pfam" id="PF07714">
    <property type="entry name" value="PK_Tyr_Ser-Thr"/>
    <property type="match status" value="1"/>
</dbReference>
<dbReference type="InterPro" id="IPR050122">
    <property type="entry name" value="RTK"/>
</dbReference>
<proteinExistence type="predicted"/>
<evidence type="ECO:0000313" key="2">
    <source>
        <dbReference type="EMBL" id="CAH3161355.1"/>
    </source>
</evidence>
<dbReference type="Gene3D" id="1.10.510.10">
    <property type="entry name" value="Transferase(Phosphotransferase) domain 1"/>
    <property type="match status" value="1"/>
</dbReference>
<dbReference type="EMBL" id="CALNXJ010000079">
    <property type="protein sequence ID" value="CAH3161355.1"/>
    <property type="molecule type" value="Genomic_DNA"/>
</dbReference>
<dbReference type="GO" id="GO:0005886">
    <property type="term" value="C:plasma membrane"/>
    <property type="evidence" value="ECO:0007669"/>
    <property type="project" value="TreeGrafter"/>
</dbReference>
<feature type="non-terminal residue" evidence="2">
    <location>
        <position position="91"/>
    </location>
</feature>
<gene>
    <name evidence="2" type="ORF">PMEA_00032835</name>
</gene>
<feature type="domain" description="Serine-threonine/tyrosine-protein kinase catalytic" evidence="1">
    <location>
        <begin position="1"/>
        <end position="90"/>
    </location>
</feature>
<sequence length="91" mass="10444">MARDVQENNIYQRKSKLLTLNYLPVKWTAFEALLHGKYSTKSDASCVESSCSISGGSPYPRMDRRQVLTLLEAGYRMPKPQHVGDKLYEYI</sequence>
<dbReference type="GO" id="GO:0043235">
    <property type="term" value="C:receptor complex"/>
    <property type="evidence" value="ECO:0007669"/>
    <property type="project" value="TreeGrafter"/>
</dbReference>
<reference evidence="2 3" key="1">
    <citation type="submission" date="2022-05" db="EMBL/GenBank/DDBJ databases">
        <authorList>
            <consortium name="Genoscope - CEA"/>
            <person name="William W."/>
        </authorList>
    </citation>
    <scope>NUCLEOTIDE SEQUENCE [LARGE SCALE GENOMIC DNA]</scope>
</reference>